<reference evidence="2" key="1">
    <citation type="submission" date="2013-07" db="EMBL/GenBank/DDBJ databases">
        <authorList>
            <person name="McIlroy S."/>
        </authorList>
    </citation>
    <scope>NUCLEOTIDE SEQUENCE [LARGE SCALE GENOMIC DNA]</scope>
    <source>
        <strain evidence="2">Run_A_D11</strain>
    </source>
</reference>
<evidence type="ECO:0008006" key="4">
    <source>
        <dbReference type="Google" id="ProtNLM"/>
    </source>
</evidence>
<comment type="caution">
    <text evidence="2">The sequence shown here is derived from an EMBL/GenBank/DDBJ whole genome shotgun (WGS) entry which is preliminary data.</text>
</comment>
<name>W6MDB6_9GAMM</name>
<accession>W6MDB6</accession>
<evidence type="ECO:0000313" key="3">
    <source>
        <dbReference type="Proteomes" id="UP000035760"/>
    </source>
</evidence>
<reference evidence="2" key="2">
    <citation type="submission" date="2014-03" db="EMBL/GenBank/DDBJ databases">
        <title>Candidatus Competibacter-lineage genomes retrieved from metagenomes reveal functional metabolic diversity.</title>
        <authorList>
            <person name="McIlroy S.J."/>
            <person name="Albertsen M."/>
            <person name="Andresen E.K."/>
            <person name="Saunders A.M."/>
            <person name="Kristiansen R."/>
            <person name="Stokholm-Bjerregaard M."/>
            <person name="Nielsen K.L."/>
            <person name="Nielsen P.H."/>
        </authorList>
    </citation>
    <scope>NUCLEOTIDE SEQUENCE</scope>
    <source>
        <strain evidence="2">Run_A_D11</strain>
    </source>
</reference>
<proteinExistence type="predicted"/>
<dbReference type="EMBL" id="CBTJ020000041">
    <property type="protein sequence ID" value="CDI02638.1"/>
    <property type="molecule type" value="Genomic_DNA"/>
</dbReference>
<organism evidence="2 3">
    <name type="scientific">Candidatus Competibacter denitrificans Run_A_D11</name>
    <dbReference type="NCBI Taxonomy" id="1400863"/>
    <lineage>
        <taxon>Bacteria</taxon>
        <taxon>Pseudomonadati</taxon>
        <taxon>Pseudomonadota</taxon>
        <taxon>Gammaproteobacteria</taxon>
        <taxon>Candidatus Competibacteraceae</taxon>
        <taxon>Candidatus Competibacter</taxon>
    </lineage>
</organism>
<keyword evidence="3" id="KW-1185">Reference proteome</keyword>
<feature type="transmembrane region" description="Helical" evidence="1">
    <location>
        <begin position="12"/>
        <end position="32"/>
    </location>
</feature>
<dbReference type="InterPro" id="IPR034756">
    <property type="entry name" value="T2SSM_b"/>
</dbReference>
<keyword evidence="1" id="KW-0812">Transmembrane</keyword>
<gene>
    <name evidence="2" type="ORF">BN873_340014</name>
</gene>
<dbReference type="Pfam" id="PF10741">
    <property type="entry name" value="T2SSM_b"/>
    <property type="match status" value="1"/>
</dbReference>
<protein>
    <recommendedName>
        <fullName evidence="4">General secretion pathway protein M</fullName>
    </recommendedName>
</protein>
<dbReference type="NCBIfam" id="NF040576">
    <property type="entry name" value="T2SS_GspM_XpsM"/>
    <property type="match status" value="1"/>
</dbReference>
<dbReference type="Proteomes" id="UP000035760">
    <property type="component" value="Unassembled WGS sequence"/>
</dbReference>
<dbReference type="STRING" id="1400863.BN873_340014"/>
<evidence type="ECO:0000313" key="2">
    <source>
        <dbReference type="EMBL" id="CDI02638.1"/>
    </source>
</evidence>
<keyword evidence="1" id="KW-0472">Membrane</keyword>
<sequence length="200" mass="22169">MMITPNPVGWRQRLGALILLLILGIGIVYFLVNQGLVARYNFYQDRFAQQQSRLEQLERMAASREPIQQLITGINQDRNAIVQYLPQATPAVAGAELQQRVKAVVEAAGGTLRSTQALPPADEGNTIKVTVSVNLTGDTETLQKILHELEAQTPLLLVDNLDVTARENRPRLTNGRVANYSRIQLTVQLEVSGYLRKVGN</sequence>
<evidence type="ECO:0000256" key="1">
    <source>
        <dbReference type="SAM" id="Phobius"/>
    </source>
</evidence>
<keyword evidence="1" id="KW-1133">Transmembrane helix</keyword>
<dbReference type="AlphaFoldDB" id="W6MDB6"/>